<reference evidence="9" key="1">
    <citation type="submission" date="2025-08" db="UniProtKB">
        <authorList>
            <consortium name="Ensembl"/>
        </authorList>
    </citation>
    <scope>IDENTIFICATION</scope>
</reference>
<protein>
    <recommendedName>
        <fullName evidence="8">DDE Tnp4 domain-containing protein</fullName>
    </recommendedName>
</protein>
<evidence type="ECO:0000256" key="3">
    <source>
        <dbReference type="ARBA" id="ARBA00006958"/>
    </source>
</evidence>
<dbReference type="Proteomes" id="UP000472277">
    <property type="component" value="Chromosome 29"/>
</dbReference>
<evidence type="ECO:0000256" key="6">
    <source>
        <dbReference type="ARBA" id="ARBA00022801"/>
    </source>
</evidence>
<dbReference type="InterPro" id="IPR027806">
    <property type="entry name" value="HARBI1_dom"/>
</dbReference>
<dbReference type="GO" id="GO:0005634">
    <property type="term" value="C:nucleus"/>
    <property type="evidence" value="ECO:0007669"/>
    <property type="project" value="UniProtKB-SubCell"/>
</dbReference>
<keyword evidence="4" id="KW-0540">Nuclease</keyword>
<sequence length="342" mass="38735">FIKPFLHQPMSQSAVQKPSLKLQTASNADFSRRYRFSNDSERGCTPNTSAFGDPTILCNWMFPDGGWGPFWTPQVNRLLVVRVSSAIASRKNQYISFKPTEETAAVFYRRARFPGVLGEIDCTLNPIPNPGGENGELFRNRKGYCSIKVQDVCDDKCQLTNIVARWSGSTHDSRIFDNSRLCSMLERGAYEGHLLGDNGYACCGYLMTPLLNPQTLEKREYNTSYILARGLIERVFGLWKKIFPCLKDGLCTKMDATLTIIITVADMYNLGKRQGNKLPEEAEEDLPGENAEDDQVQHAANAYGNAVRRTLIENHFTMRHRKNQSSHENACCVRMVWPTKRI</sequence>
<evidence type="ECO:0000313" key="10">
    <source>
        <dbReference type="Proteomes" id="UP000472277"/>
    </source>
</evidence>
<evidence type="ECO:0000256" key="1">
    <source>
        <dbReference type="ARBA" id="ARBA00001968"/>
    </source>
</evidence>
<comment type="cofactor">
    <cofactor evidence="1">
        <name>a divalent metal cation</name>
        <dbReference type="ChEBI" id="CHEBI:60240"/>
    </cofactor>
</comment>
<dbReference type="AlphaFoldDB" id="A0A673WDJ8"/>
<dbReference type="PANTHER" id="PTHR22930">
    <property type="match status" value="1"/>
</dbReference>
<dbReference type="Pfam" id="PF13359">
    <property type="entry name" value="DDE_Tnp_4"/>
    <property type="match status" value="1"/>
</dbReference>
<keyword evidence="7" id="KW-0539">Nucleus</keyword>
<name>A0A673WDJ8_SALTR</name>
<dbReference type="GeneTree" id="ENSGT00940000154348"/>
<organism evidence="9 10">
    <name type="scientific">Salmo trutta</name>
    <name type="common">Brown trout</name>
    <dbReference type="NCBI Taxonomy" id="8032"/>
    <lineage>
        <taxon>Eukaryota</taxon>
        <taxon>Metazoa</taxon>
        <taxon>Chordata</taxon>
        <taxon>Craniata</taxon>
        <taxon>Vertebrata</taxon>
        <taxon>Euteleostomi</taxon>
        <taxon>Actinopterygii</taxon>
        <taxon>Neopterygii</taxon>
        <taxon>Teleostei</taxon>
        <taxon>Protacanthopterygii</taxon>
        <taxon>Salmoniformes</taxon>
        <taxon>Salmonidae</taxon>
        <taxon>Salmoninae</taxon>
        <taxon>Salmo</taxon>
    </lineage>
</organism>
<feature type="domain" description="DDE Tnp4" evidence="8">
    <location>
        <begin position="120"/>
        <end position="264"/>
    </location>
</feature>
<dbReference type="Ensembl" id="ENSSTUT00000007217.1">
    <property type="protein sequence ID" value="ENSSTUP00000006787.1"/>
    <property type="gene ID" value="ENSSTUG00000003312.1"/>
</dbReference>
<accession>A0A673WDJ8</accession>
<dbReference type="InterPro" id="IPR045249">
    <property type="entry name" value="HARBI1-like"/>
</dbReference>
<dbReference type="PANTHER" id="PTHR22930:SF289">
    <property type="entry name" value="DDE TNP4 DOMAIN-CONTAINING PROTEIN-RELATED"/>
    <property type="match status" value="1"/>
</dbReference>
<reference evidence="9" key="2">
    <citation type="submission" date="2025-09" db="UniProtKB">
        <authorList>
            <consortium name="Ensembl"/>
        </authorList>
    </citation>
    <scope>IDENTIFICATION</scope>
</reference>
<comment type="similarity">
    <text evidence="3">Belongs to the HARBI1 family.</text>
</comment>
<comment type="subcellular location">
    <subcellularLocation>
        <location evidence="2">Nucleus</location>
    </subcellularLocation>
</comment>
<evidence type="ECO:0000256" key="7">
    <source>
        <dbReference type="ARBA" id="ARBA00023242"/>
    </source>
</evidence>
<proteinExistence type="inferred from homology"/>
<evidence type="ECO:0000256" key="5">
    <source>
        <dbReference type="ARBA" id="ARBA00022723"/>
    </source>
</evidence>
<dbReference type="GO" id="GO:0046872">
    <property type="term" value="F:metal ion binding"/>
    <property type="evidence" value="ECO:0007669"/>
    <property type="project" value="UniProtKB-KW"/>
</dbReference>
<dbReference type="GO" id="GO:0004518">
    <property type="term" value="F:nuclease activity"/>
    <property type="evidence" value="ECO:0007669"/>
    <property type="project" value="UniProtKB-KW"/>
</dbReference>
<dbReference type="OMA" id="REYNTSY"/>
<evidence type="ECO:0000256" key="4">
    <source>
        <dbReference type="ARBA" id="ARBA00022722"/>
    </source>
</evidence>
<keyword evidence="6" id="KW-0378">Hydrolase</keyword>
<keyword evidence="5" id="KW-0479">Metal-binding</keyword>
<keyword evidence="10" id="KW-1185">Reference proteome</keyword>
<evidence type="ECO:0000259" key="8">
    <source>
        <dbReference type="Pfam" id="PF13359"/>
    </source>
</evidence>
<evidence type="ECO:0000256" key="2">
    <source>
        <dbReference type="ARBA" id="ARBA00004123"/>
    </source>
</evidence>
<dbReference type="InParanoid" id="A0A673WDJ8"/>
<evidence type="ECO:0000313" key="9">
    <source>
        <dbReference type="Ensembl" id="ENSSTUP00000006787.1"/>
    </source>
</evidence>
<dbReference type="GO" id="GO:0016787">
    <property type="term" value="F:hydrolase activity"/>
    <property type="evidence" value="ECO:0007669"/>
    <property type="project" value="UniProtKB-KW"/>
</dbReference>